<organism evidence="1 2">
    <name type="scientific">Vreelandella hamiltonii</name>
    <dbReference type="NCBI Taxonomy" id="502829"/>
    <lineage>
        <taxon>Bacteria</taxon>
        <taxon>Pseudomonadati</taxon>
        <taxon>Pseudomonadota</taxon>
        <taxon>Gammaproteobacteria</taxon>
        <taxon>Oceanospirillales</taxon>
        <taxon>Halomonadaceae</taxon>
        <taxon>Vreelandella</taxon>
    </lineage>
</organism>
<evidence type="ECO:0000313" key="2">
    <source>
        <dbReference type="Proteomes" id="UP000623776"/>
    </source>
</evidence>
<protein>
    <submittedName>
        <fullName evidence="1">Uncharacterized protein</fullName>
    </submittedName>
</protein>
<dbReference type="EMBL" id="BMXN01000010">
    <property type="protein sequence ID" value="GGW28339.1"/>
    <property type="molecule type" value="Genomic_DNA"/>
</dbReference>
<name>A0A8H9I2N4_9GAMM</name>
<evidence type="ECO:0000313" key="1">
    <source>
        <dbReference type="EMBL" id="GGW28339.1"/>
    </source>
</evidence>
<sequence>MVNAYRLSWALCSVRAAKVAGCQSNKRTVYTEARGWRLPPAGGIPRRVPGSSSKRRLFIIRER</sequence>
<comment type="caution">
    <text evidence="1">The sequence shown here is derived from an EMBL/GenBank/DDBJ whole genome shotgun (WGS) entry which is preliminary data.</text>
</comment>
<reference evidence="2" key="1">
    <citation type="journal article" date="2019" name="Int. J. Syst. Evol. Microbiol.">
        <title>The Global Catalogue of Microorganisms (GCM) 10K type strain sequencing project: providing services to taxonomists for standard genome sequencing and annotation.</title>
        <authorList>
            <consortium name="The Broad Institute Genomics Platform"/>
            <consortium name="The Broad Institute Genome Sequencing Center for Infectious Disease"/>
            <person name="Wu L."/>
            <person name="Ma J."/>
        </authorList>
    </citation>
    <scope>NUCLEOTIDE SEQUENCE [LARGE SCALE GENOMIC DNA]</scope>
    <source>
        <strain evidence="2">KCTC 22154</strain>
    </source>
</reference>
<gene>
    <name evidence="1" type="ORF">GCM10007157_20750</name>
</gene>
<dbReference type="Proteomes" id="UP000623776">
    <property type="component" value="Unassembled WGS sequence"/>
</dbReference>
<proteinExistence type="predicted"/>
<dbReference type="AlphaFoldDB" id="A0A8H9I2N4"/>
<accession>A0A8H9I2N4</accession>
<keyword evidence="2" id="KW-1185">Reference proteome</keyword>